<feature type="region of interest" description="Disordered" evidence="1">
    <location>
        <begin position="72"/>
        <end position="139"/>
    </location>
</feature>
<dbReference type="AlphaFoldDB" id="A0A8H9HY30"/>
<evidence type="ECO:0000256" key="2">
    <source>
        <dbReference type="SAM" id="Phobius"/>
    </source>
</evidence>
<feature type="compositionally biased region" description="Pro residues" evidence="1">
    <location>
        <begin position="108"/>
        <end position="123"/>
    </location>
</feature>
<keyword evidence="2" id="KW-1133">Transmembrane helix</keyword>
<evidence type="ECO:0000256" key="1">
    <source>
        <dbReference type="SAM" id="MobiDB-lite"/>
    </source>
</evidence>
<dbReference type="Proteomes" id="UP000610124">
    <property type="component" value="Unassembled WGS sequence"/>
</dbReference>
<feature type="transmembrane region" description="Helical" evidence="2">
    <location>
        <begin position="41"/>
        <end position="63"/>
    </location>
</feature>
<gene>
    <name evidence="3" type="ORF">GCM10010502_46810</name>
</gene>
<dbReference type="EMBL" id="BMUB01000011">
    <property type="protein sequence ID" value="GGU88600.1"/>
    <property type="molecule type" value="Genomic_DNA"/>
</dbReference>
<evidence type="ECO:0000313" key="3">
    <source>
        <dbReference type="EMBL" id="GGU88600.1"/>
    </source>
</evidence>
<sequence>MVLGLLLCAVGLGGLSMYGEHAHTLPGPVRQAVDGAFVDGIHLALRCGSVALAVTAVLVAVLLGRGRPLAAAGLATRGRRTGPVPPERSRAEPGGRREWNGHDRLSGSPPPPPVPPAPAPAGRPPGWAAARVAGSAAGR</sequence>
<reference evidence="3" key="2">
    <citation type="submission" date="2020-09" db="EMBL/GenBank/DDBJ databases">
        <authorList>
            <person name="Sun Q."/>
            <person name="Ohkuma M."/>
        </authorList>
    </citation>
    <scope>NUCLEOTIDE SEQUENCE</scope>
    <source>
        <strain evidence="3">JCM 4434</strain>
    </source>
</reference>
<evidence type="ECO:0000313" key="4">
    <source>
        <dbReference type="Proteomes" id="UP000610124"/>
    </source>
</evidence>
<feature type="compositionally biased region" description="Basic and acidic residues" evidence="1">
    <location>
        <begin position="87"/>
        <end position="105"/>
    </location>
</feature>
<proteinExistence type="predicted"/>
<accession>A0A8H9HY30</accession>
<keyword evidence="2" id="KW-0812">Transmembrane</keyword>
<keyword evidence="2" id="KW-0472">Membrane</keyword>
<name>A0A8H9HY30_KITAU</name>
<feature type="compositionally biased region" description="Low complexity" evidence="1">
    <location>
        <begin position="124"/>
        <end position="139"/>
    </location>
</feature>
<organism evidence="3 4">
    <name type="scientific">Kitasatospora aureofaciens</name>
    <name type="common">Streptomyces aureofaciens</name>
    <dbReference type="NCBI Taxonomy" id="1894"/>
    <lineage>
        <taxon>Bacteria</taxon>
        <taxon>Bacillati</taxon>
        <taxon>Actinomycetota</taxon>
        <taxon>Actinomycetes</taxon>
        <taxon>Kitasatosporales</taxon>
        <taxon>Streptomycetaceae</taxon>
        <taxon>Kitasatospora</taxon>
    </lineage>
</organism>
<reference evidence="3" key="1">
    <citation type="journal article" date="2014" name="Int. J. Syst. Evol. Microbiol.">
        <title>Complete genome sequence of Corynebacterium casei LMG S-19264T (=DSM 44701T), isolated from a smear-ripened cheese.</title>
        <authorList>
            <consortium name="US DOE Joint Genome Institute (JGI-PGF)"/>
            <person name="Walter F."/>
            <person name="Albersmeier A."/>
            <person name="Kalinowski J."/>
            <person name="Ruckert C."/>
        </authorList>
    </citation>
    <scope>NUCLEOTIDE SEQUENCE</scope>
    <source>
        <strain evidence="3">JCM 4434</strain>
    </source>
</reference>
<protein>
    <submittedName>
        <fullName evidence="3">Uncharacterized protein</fullName>
    </submittedName>
</protein>
<comment type="caution">
    <text evidence="3">The sequence shown here is derived from an EMBL/GenBank/DDBJ whole genome shotgun (WGS) entry which is preliminary data.</text>
</comment>